<dbReference type="CDD" id="cd04084">
    <property type="entry name" value="CBM6_xylanase-like"/>
    <property type="match status" value="1"/>
</dbReference>
<evidence type="ECO:0000259" key="7">
    <source>
        <dbReference type="Pfam" id="PF21258"/>
    </source>
</evidence>
<evidence type="ECO:0000256" key="2">
    <source>
        <dbReference type="ARBA" id="ARBA00022525"/>
    </source>
</evidence>
<dbReference type="InterPro" id="IPR008979">
    <property type="entry name" value="Galactose-bd-like_sf"/>
</dbReference>
<evidence type="ECO:0000259" key="6">
    <source>
        <dbReference type="Pfam" id="PF13229"/>
    </source>
</evidence>
<feature type="domain" description="Glycoside hydrolase 120 insertion" evidence="7">
    <location>
        <begin position="87"/>
        <end position="152"/>
    </location>
</feature>
<evidence type="ECO:0000256" key="4">
    <source>
        <dbReference type="SAM" id="MobiDB-lite"/>
    </source>
</evidence>
<dbReference type="InterPro" id="IPR011050">
    <property type="entry name" value="Pectin_lyase_fold/virulence"/>
</dbReference>
<name>A0ABZ0SMM7_9MICO</name>
<feature type="domain" description="Right handed beta helix" evidence="6">
    <location>
        <begin position="365"/>
        <end position="547"/>
    </location>
</feature>
<protein>
    <submittedName>
        <fullName evidence="8">Right-handed parallel beta-helix repeat-containing protein</fullName>
    </submittedName>
</protein>
<keyword evidence="9" id="KW-1185">Reference proteome</keyword>
<evidence type="ECO:0000313" key="9">
    <source>
        <dbReference type="Proteomes" id="UP001323798"/>
    </source>
</evidence>
<evidence type="ECO:0000259" key="5">
    <source>
        <dbReference type="Pfam" id="PF03422"/>
    </source>
</evidence>
<reference evidence="8 9" key="1">
    <citation type="submission" date="2023-11" db="EMBL/GenBank/DDBJ databases">
        <title>Genome sequence of Microbacterium rhizosphaerae KACC 19337.</title>
        <authorList>
            <person name="Choi H."/>
            <person name="Kim S."/>
            <person name="Kim Y."/>
            <person name="Kwon S.-W."/>
            <person name="Heo J."/>
        </authorList>
    </citation>
    <scope>NUCLEOTIDE SEQUENCE [LARGE SCALE GENOMIC DNA]</scope>
    <source>
        <strain evidence="8 9">KACC 19337</strain>
    </source>
</reference>
<dbReference type="Gene3D" id="2.160.20.10">
    <property type="entry name" value="Single-stranded right-handed beta-helix, Pectin lyase-like"/>
    <property type="match status" value="2"/>
</dbReference>
<gene>
    <name evidence="8" type="ORF">SM116_01935</name>
</gene>
<dbReference type="InterPro" id="IPR039448">
    <property type="entry name" value="Beta_helix"/>
</dbReference>
<evidence type="ECO:0000256" key="1">
    <source>
        <dbReference type="ARBA" id="ARBA00004613"/>
    </source>
</evidence>
<dbReference type="PANTHER" id="PTHR40088:SF2">
    <property type="entry name" value="SECRETED SUGAR HYDROLASE"/>
    <property type="match status" value="1"/>
</dbReference>
<evidence type="ECO:0000256" key="3">
    <source>
        <dbReference type="ARBA" id="ARBA00022729"/>
    </source>
</evidence>
<keyword evidence="2" id="KW-0964">Secreted</keyword>
<dbReference type="InterPro" id="IPR052052">
    <property type="entry name" value="Polysaccharide_Lyase_9"/>
</dbReference>
<feature type="domain" description="CBM6" evidence="5">
    <location>
        <begin position="202"/>
        <end position="293"/>
    </location>
</feature>
<dbReference type="Proteomes" id="UP001323798">
    <property type="component" value="Chromosome"/>
</dbReference>
<dbReference type="Pfam" id="PF13229">
    <property type="entry name" value="Beta_helix"/>
    <property type="match status" value="1"/>
</dbReference>
<dbReference type="Pfam" id="PF21258">
    <property type="entry name" value="Glyco_hydro_120_ins"/>
    <property type="match status" value="1"/>
</dbReference>
<feature type="region of interest" description="Disordered" evidence="4">
    <location>
        <begin position="719"/>
        <end position="742"/>
    </location>
</feature>
<dbReference type="InterPro" id="IPR012334">
    <property type="entry name" value="Pectin_lyas_fold"/>
</dbReference>
<dbReference type="SUPFAM" id="SSF49785">
    <property type="entry name" value="Galactose-binding domain-like"/>
    <property type="match status" value="1"/>
</dbReference>
<dbReference type="EMBL" id="CP139368">
    <property type="protein sequence ID" value="WPR90070.1"/>
    <property type="molecule type" value="Genomic_DNA"/>
</dbReference>
<dbReference type="RefSeq" id="WP_320942783.1">
    <property type="nucleotide sequence ID" value="NZ_BAABEU010000003.1"/>
</dbReference>
<dbReference type="PANTHER" id="PTHR40088">
    <property type="entry name" value="PECTATE LYASE (EUROFUNG)"/>
    <property type="match status" value="1"/>
</dbReference>
<organism evidence="8 9">
    <name type="scientific">Microbacterium rhizosphaerae</name>
    <dbReference type="NCBI Taxonomy" id="1678237"/>
    <lineage>
        <taxon>Bacteria</taxon>
        <taxon>Bacillati</taxon>
        <taxon>Actinomycetota</taxon>
        <taxon>Actinomycetes</taxon>
        <taxon>Micrococcales</taxon>
        <taxon>Microbacteriaceae</taxon>
        <taxon>Microbacterium</taxon>
    </lineage>
</organism>
<comment type="subcellular location">
    <subcellularLocation>
        <location evidence="1">Secreted</location>
    </subcellularLocation>
</comment>
<dbReference type="Pfam" id="PF03422">
    <property type="entry name" value="CBM_6"/>
    <property type="match status" value="1"/>
</dbReference>
<evidence type="ECO:0000313" key="8">
    <source>
        <dbReference type="EMBL" id="WPR90070.1"/>
    </source>
</evidence>
<dbReference type="InterPro" id="IPR005084">
    <property type="entry name" value="CBM6"/>
</dbReference>
<dbReference type="SUPFAM" id="SSF51126">
    <property type="entry name" value="Pectin lyase-like"/>
    <property type="match status" value="1"/>
</dbReference>
<proteinExistence type="predicted"/>
<feature type="compositionally biased region" description="Pro residues" evidence="4">
    <location>
        <begin position="719"/>
        <end position="729"/>
    </location>
</feature>
<dbReference type="InterPro" id="IPR049169">
    <property type="entry name" value="Glyco_hydro_120_ins"/>
</dbReference>
<accession>A0ABZ0SMM7</accession>
<sequence>MESRTLYVSAASGADGADGADGTATRPFGSISAAAAVARPGDTVLVAGGVYRERVDPPRGGTDDAPITYAAAERERVVITGSDVASGWEHVSGQVWRYQVESSRFGAFNPYIDVIRGDWFDPRGRVHHTGCVYRNGDWLIEAESLEELHTASDPDGLWFATVEGDADGIISLGEIRPDGGPVVSADTLAFRYGGTLGTRPDGMSHSTGLKVGDWLRFDGVDAGSDCRFIDIDVAPDLGGGGRIELRLDTPDGPLLGAGEVAASDEPNVWRTLTVPIEPCSGAITLVVRFTTSEYEAGTTTIYAQFPEGDPNDGTVEINVRQTVFYPSRNHIDYIHVSGFTLRNAATNWAPPSSEQKAVIGTNWSRGWVIENNTISHSKCSGLSLGKYGDGTDNTNDAGEADPYTRCVRDALENGWNRTQVGSHIVRDNHIHHCEQTGIVGSLGCAFSRVTGNEIHDIDSRRLFSGAEQAGLKFHGAVDTVIADNHVYRCALHGIWLDWMCQGAQVTGNLLHDNGDSPDLFLEMQHGPLLIANNILLSRNAAFINSKGTAFAHNLLSGHIAHFLADARVTPYHPAHDTAIAGLSDATPGDHRFYNNIILSPDGAASDPQYARWDGTLDGAVLPAFAAGNVFAGDAVPSRFDHDAVVHAAPIRPQLTERSDGWFLSLDADPAWSATSRRVVTSGLLGSAAVPALPYENADGTPIAVDTDYFAAVRDSENPYPGPFERPVPGPVRVWPKAPAETR</sequence>
<keyword evidence="3" id="KW-0732">Signal</keyword>